<dbReference type="InterPro" id="IPR012292">
    <property type="entry name" value="Globin/Proto"/>
</dbReference>
<proteinExistence type="predicted"/>
<evidence type="ECO:0000313" key="2">
    <source>
        <dbReference type="Proteomes" id="UP001162131"/>
    </source>
</evidence>
<organism evidence="1 2">
    <name type="scientific">Blepharisma stoltei</name>
    <dbReference type="NCBI Taxonomy" id="1481888"/>
    <lineage>
        <taxon>Eukaryota</taxon>
        <taxon>Sar</taxon>
        <taxon>Alveolata</taxon>
        <taxon>Ciliophora</taxon>
        <taxon>Postciliodesmatophora</taxon>
        <taxon>Heterotrichea</taxon>
        <taxon>Heterotrichida</taxon>
        <taxon>Blepharismidae</taxon>
        <taxon>Blepharisma</taxon>
    </lineage>
</organism>
<dbReference type="Proteomes" id="UP001162131">
    <property type="component" value="Unassembled WGS sequence"/>
</dbReference>
<name>A0AAU9KBG0_9CILI</name>
<reference evidence="1" key="1">
    <citation type="submission" date="2021-09" db="EMBL/GenBank/DDBJ databases">
        <authorList>
            <consortium name="AG Swart"/>
            <person name="Singh M."/>
            <person name="Singh A."/>
            <person name="Seah K."/>
            <person name="Emmerich C."/>
        </authorList>
    </citation>
    <scope>NUCLEOTIDE SEQUENCE</scope>
    <source>
        <strain evidence="1">ATCC30299</strain>
    </source>
</reference>
<evidence type="ECO:0000313" key="1">
    <source>
        <dbReference type="EMBL" id="CAG9334573.1"/>
    </source>
</evidence>
<sequence length="653" mass="75557">MEEELKSSPDHNSHKTSYAITHQKFTETPKKGLNSLPKLFNGKPINIYNFFALYSNSGNFNVNIPTTLIKSEDLPNHCLLRTKSNGMLHCRSCSHNEFFVFSHKNKTPDSQIYLYKSLFRESLVFQSKTSAEDFWKSSKDLSGIMQCHVECISKPVSITRVLWRLGMASKYYSIISCDKPIIRSRDTQKRVTCPASSFKRKKNVSQSIDFRYTDMMFRTSKSINNPFKVNSLSKSNLKERPKVASSEIIIDEPQLPKKSRSEDSSAEIHKKKKQIININDPEGFVVVESKNKVPEIELMINEIVYFLNAHVFKEEELKGAIFEFLNDKENKWVFLNCKEISLNSKLPAEISDLARNDAKLPQKRRSKSSVTLKLCESKPDSPICSEIDSIEQEKRHSVVDDKIKLPFRIRTTRNKLTQAKMNCSEKELLERCNKVNEKLEQIASLNPMSYLKDVNLKEQSMKSYQNRFQLENYSFNSSQPKPEPSIIETPSITKQESTTNAVFNDKILDHTRKLISDGINHLDEMKMNTELLKVKSHNIVGKYGGDEFWNRFIGSLYQKVLTYESLKSYFKHPNMKMIVDGMFKIFNGCATLEFRRNVRSSHTSLGISESNFLLYVKIFEDTLDEFEVDERDKHVIMSQIKSMKCLICRHTVL</sequence>
<gene>
    <name evidence="1" type="ORF">BSTOLATCC_MIC61185</name>
</gene>
<dbReference type="EMBL" id="CAJZBQ010000058">
    <property type="protein sequence ID" value="CAG9334573.1"/>
    <property type="molecule type" value="Genomic_DNA"/>
</dbReference>
<dbReference type="Gene3D" id="1.10.490.10">
    <property type="entry name" value="Globins"/>
    <property type="match status" value="1"/>
</dbReference>
<protein>
    <submittedName>
        <fullName evidence="1">Uncharacterized protein</fullName>
    </submittedName>
</protein>
<dbReference type="AlphaFoldDB" id="A0AAU9KBG0"/>
<dbReference type="SUPFAM" id="SSF46458">
    <property type="entry name" value="Globin-like"/>
    <property type="match status" value="1"/>
</dbReference>
<dbReference type="InterPro" id="IPR009050">
    <property type="entry name" value="Globin-like_sf"/>
</dbReference>
<dbReference type="GO" id="GO:0019825">
    <property type="term" value="F:oxygen binding"/>
    <property type="evidence" value="ECO:0007669"/>
    <property type="project" value="InterPro"/>
</dbReference>
<comment type="caution">
    <text evidence="1">The sequence shown here is derived from an EMBL/GenBank/DDBJ whole genome shotgun (WGS) entry which is preliminary data.</text>
</comment>
<keyword evidence="2" id="KW-1185">Reference proteome</keyword>
<accession>A0AAU9KBG0</accession>
<dbReference type="GO" id="GO:0020037">
    <property type="term" value="F:heme binding"/>
    <property type="evidence" value="ECO:0007669"/>
    <property type="project" value="InterPro"/>
</dbReference>